<dbReference type="SUPFAM" id="SSF53383">
    <property type="entry name" value="PLP-dependent transferases"/>
    <property type="match status" value="1"/>
</dbReference>
<dbReference type="InterPro" id="IPR050596">
    <property type="entry name" value="AspAT/PAT-like"/>
</dbReference>
<dbReference type="Gene3D" id="3.40.640.10">
    <property type="entry name" value="Type I PLP-dependent aspartate aminotransferase-like (Major domain)"/>
    <property type="match status" value="1"/>
</dbReference>
<dbReference type="EMBL" id="PDDY01000004">
    <property type="protein sequence ID" value="PEH37854.1"/>
    <property type="molecule type" value="Genomic_DNA"/>
</dbReference>
<accession>A0A095HB44</accession>
<feature type="domain" description="Aminotransferase class I/classII large" evidence="9">
    <location>
        <begin position="35"/>
        <end position="394"/>
    </location>
</feature>
<comment type="caution">
    <text evidence="11">The sequence shown here is derived from an EMBL/GenBank/DDBJ whole genome shotgun (WGS) entry which is preliminary data.</text>
</comment>
<dbReference type="GO" id="GO:0006520">
    <property type="term" value="P:amino acid metabolic process"/>
    <property type="evidence" value="ECO:0007669"/>
    <property type="project" value="InterPro"/>
</dbReference>
<dbReference type="PANTHER" id="PTHR46383:SF1">
    <property type="entry name" value="ASPARTATE AMINOTRANSFERASE"/>
    <property type="match status" value="1"/>
</dbReference>
<keyword evidence="8" id="KW-0472">Membrane</keyword>
<dbReference type="InterPro" id="IPR004839">
    <property type="entry name" value="Aminotransferase_I/II_large"/>
</dbReference>
<comment type="similarity">
    <text evidence="2 6">Belongs to the class-I pyridoxal-phosphate-dependent aminotransferase family.</text>
</comment>
<dbReference type="GO" id="GO:0008483">
    <property type="term" value="F:transaminase activity"/>
    <property type="evidence" value="ECO:0007669"/>
    <property type="project" value="UniProtKB-KW"/>
</dbReference>
<dbReference type="Pfam" id="PF00155">
    <property type="entry name" value="Aminotran_1_2"/>
    <property type="match status" value="1"/>
</dbReference>
<keyword evidence="8" id="KW-0812">Transmembrane</keyword>
<evidence type="ECO:0000313" key="10">
    <source>
        <dbReference type="EMBL" id="KGC10834.1"/>
    </source>
</evidence>
<keyword evidence="4 6" id="KW-0808">Transferase</keyword>
<dbReference type="PROSITE" id="PS00105">
    <property type="entry name" value="AA_TRANSFER_CLASS_1"/>
    <property type="match status" value="1"/>
</dbReference>
<comment type="cofactor">
    <cofactor evidence="1 6">
        <name>pyridoxal 5'-phosphate</name>
        <dbReference type="ChEBI" id="CHEBI:597326"/>
    </cofactor>
</comment>
<gene>
    <name evidence="11" type="ORF">CRM94_25620</name>
    <name evidence="10" type="ORF">DM48_7423</name>
</gene>
<feature type="transmembrane region" description="Helical" evidence="8">
    <location>
        <begin position="352"/>
        <end position="372"/>
    </location>
</feature>
<dbReference type="EMBL" id="JPGG01000017">
    <property type="protein sequence ID" value="KGC10834.1"/>
    <property type="molecule type" value="Genomic_DNA"/>
</dbReference>
<dbReference type="InterPro" id="IPR004838">
    <property type="entry name" value="NHTrfase_class1_PyrdxlP-BS"/>
</dbReference>
<dbReference type="Gene3D" id="3.90.1150.10">
    <property type="entry name" value="Aspartate Aminotransferase, domain 1"/>
    <property type="match status" value="1"/>
</dbReference>
<dbReference type="CDD" id="cd00609">
    <property type="entry name" value="AAT_like"/>
    <property type="match status" value="1"/>
</dbReference>
<keyword evidence="5" id="KW-0663">Pyridoxal phosphate</keyword>
<dbReference type="PANTHER" id="PTHR46383">
    <property type="entry name" value="ASPARTATE AMINOTRANSFERASE"/>
    <property type="match status" value="1"/>
</dbReference>
<dbReference type="InterPro" id="IPR015421">
    <property type="entry name" value="PyrdxlP-dep_Trfase_major"/>
</dbReference>
<evidence type="ECO:0000256" key="2">
    <source>
        <dbReference type="ARBA" id="ARBA00007441"/>
    </source>
</evidence>
<dbReference type="InterPro" id="IPR015422">
    <property type="entry name" value="PyrdxlP-dep_Trfase_small"/>
</dbReference>
<keyword evidence="3 6" id="KW-0032">Aminotransferase</keyword>
<evidence type="ECO:0000256" key="5">
    <source>
        <dbReference type="ARBA" id="ARBA00022898"/>
    </source>
</evidence>
<evidence type="ECO:0000313" key="13">
    <source>
        <dbReference type="Proteomes" id="UP000220629"/>
    </source>
</evidence>
<keyword evidence="8" id="KW-1133">Transmembrane helix</keyword>
<evidence type="ECO:0000256" key="6">
    <source>
        <dbReference type="RuleBase" id="RU000481"/>
    </source>
</evidence>
<evidence type="ECO:0000256" key="1">
    <source>
        <dbReference type="ARBA" id="ARBA00001933"/>
    </source>
</evidence>
<protein>
    <recommendedName>
        <fullName evidence="6">Aminotransferase</fullName>
        <ecNumber evidence="6">2.6.1.-</ecNumber>
    </recommendedName>
</protein>
<evidence type="ECO:0000256" key="7">
    <source>
        <dbReference type="SAM" id="MobiDB-lite"/>
    </source>
</evidence>
<dbReference type="Proteomes" id="UP000220629">
    <property type="component" value="Unassembled WGS sequence"/>
</dbReference>
<dbReference type="NCBIfam" id="NF004769">
    <property type="entry name" value="PRK06107.1"/>
    <property type="match status" value="1"/>
</dbReference>
<reference evidence="13" key="3">
    <citation type="submission" date="2017-09" db="EMBL/GenBank/DDBJ databases">
        <title>FDA dAtabase for Regulatory Grade micrObial Sequences (FDA-ARGOS): Supporting development and validation of Infectious Disease Dx tests.</title>
        <authorList>
            <person name="Minogue T."/>
            <person name="Wolcott M."/>
            <person name="Wasieloski L."/>
            <person name="Aguilar W."/>
            <person name="Moore D."/>
            <person name="Tallon L."/>
            <person name="Sadzewicz L."/>
            <person name="Ott S."/>
            <person name="Zhao X."/>
            <person name="Nagaraj S."/>
            <person name="Vavikolanu K."/>
            <person name="Aluvathingal J."/>
            <person name="Nadendla S."/>
            <person name="Sichtig H."/>
        </authorList>
    </citation>
    <scope>NUCLEOTIDE SEQUENCE [LARGE SCALE GENOMIC DNA]</scope>
    <source>
        <strain evidence="13">FDAARGOS_390</strain>
    </source>
</reference>
<feature type="transmembrane region" description="Helical" evidence="8">
    <location>
        <begin position="308"/>
        <end position="330"/>
    </location>
</feature>
<evidence type="ECO:0000256" key="3">
    <source>
        <dbReference type="ARBA" id="ARBA00022576"/>
    </source>
</evidence>
<proteinExistence type="inferred from homology"/>
<dbReference type="RefSeq" id="WP_036050537.1">
    <property type="nucleotide sequence ID" value="NZ_CADEVY010000004.1"/>
</dbReference>
<dbReference type="InterPro" id="IPR015424">
    <property type="entry name" value="PyrdxlP-dep_Trfase"/>
</dbReference>
<evidence type="ECO:0000256" key="4">
    <source>
        <dbReference type="ARBA" id="ARBA00022679"/>
    </source>
</evidence>
<dbReference type="EC" id="2.6.1.-" evidence="6"/>
<dbReference type="OrthoDB" id="9803354at2"/>
<dbReference type="AlphaFoldDB" id="A0A095HB44"/>
<organism evidence="11 13">
    <name type="scientific">Burkholderia gladioli</name>
    <name type="common">Pseudomonas marginata</name>
    <name type="synonym">Phytomonas marginata</name>
    <dbReference type="NCBI Taxonomy" id="28095"/>
    <lineage>
        <taxon>Bacteria</taxon>
        <taxon>Pseudomonadati</taxon>
        <taxon>Pseudomonadota</taxon>
        <taxon>Betaproteobacteria</taxon>
        <taxon>Burkholderiales</taxon>
        <taxon>Burkholderiaceae</taxon>
        <taxon>Burkholderia</taxon>
    </lineage>
</organism>
<dbReference type="FunFam" id="3.40.640.10:FF:000033">
    <property type="entry name" value="Aspartate aminotransferase"/>
    <property type="match status" value="1"/>
</dbReference>
<reference evidence="11" key="2">
    <citation type="submission" date="2017-09" db="EMBL/GenBank/DDBJ databases">
        <title>FDA dAtabase for Regulatory Grade micrObial Sequences (FDA-ARGOS): Supporting development and validation of Infectious Disease Dx tests.</title>
        <authorList>
            <person name="Minogue T."/>
            <person name="Wolcott M."/>
            <person name="Wasieloski L."/>
            <person name="Aguilar W."/>
            <person name="Moore D."/>
            <person name="Tallon L.J."/>
            <person name="Sadzewicz L."/>
            <person name="Ott S."/>
            <person name="Zhao X."/>
            <person name="Nagaraj S."/>
            <person name="Vavikolanu K."/>
            <person name="Aluvathingal J."/>
            <person name="Nadendla S."/>
            <person name="Sichtig H."/>
        </authorList>
    </citation>
    <scope>NUCLEOTIDE SEQUENCE</scope>
    <source>
        <strain evidence="11">FDAARGOS_390</strain>
    </source>
</reference>
<reference evidence="10 12" key="1">
    <citation type="submission" date="2014-04" db="EMBL/GenBank/DDBJ databases">
        <authorList>
            <person name="Bishop-Lilly K.A."/>
            <person name="Broomall S.M."/>
            <person name="Chain P.S."/>
            <person name="Chertkov O."/>
            <person name="Coyne S.R."/>
            <person name="Daligault H.E."/>
            <person name="Davenport K.W."/>
            <person name="Erkkila T."/>
            <person name="Frey K.G."/>
            <person name="Gibbons H.S."/>
            <person name="Gu W."/>
            <person name="Jaissle J."/>
            <person name="Johnson S.L."/>
            <person name="Koroleva G.I."/>
            <person name="Ladner J.T."/>
            <person name="Lo C.-C."/>
            <person name="Minogue T.D."/>
            <person name="Munk C."/>
            <person name="Palacios G.F."/>
            <person name="Redden C.L."/>
            <person name="Rosenzweig C.N."/>
            <person name="Scholz M.B."/>
            <person name="Teshima H."/>
            <person name="Xu Y."/>
        </authorList>
    </citation>
    <scope>NUCLEOTIDE SEQUENCE [LARGE SCALE GENOMIC DNA]</scope>
    <source>
        <strain evidence="10">Gladioli</strain>
        <strain evidence="12">gladioli</strain>
    </source>
</reference>
<feature type="region of interest" description="Disordered" evidence="7">
    <location>
        <begin position="1"/>
        <end position="22"/>
    </location>
</feature>
<dbReference type="Proteomes" id="UP000029590">
    <property type="component" value="Unassembled WGS sequence"/>
</dbReference>
<evidence type="ECO:0000259" key="9">
    <source>
        <dbReference type="Pfam" id="PF00155"/>
    </source>
</evidence>
<dbReference type="KEGG" id="bgo:BM43_4073"/>
<name>A0A095HB44_BURGA</name>
<evidence type="ECO:0000313" key="11">
    <source>
        <dbReference type="EMBL" id="PEH37854.1"/>
    </source>
</evidence>
<sequence>MSSSRIAARMQRIKTSPSSAAADRVAELRRQGRAIINLAIGEPDFPTPVHIRRAAAEAIERGETRYTQTAGTIALRSAIAEKLARENDLRFDPKQIIVTCGAKHAIFNALSVSVEAGDEVLIAAPYWVSYPDMVVACEGVPVILPCSDSAGFKMTPELLESAITARTRWLILNSPSNPTGASYTAEELRALANVLLRHPNILVLTDDIYEHIRYDTEGNPHIAAIEPALRDRTVVVNGVSKTYAMTGWRIGYAAGPSDIIAAMDTLQSQSTSCASSVSQAAALAALQGHQGSVAEAVQIYRKRRDRAVALLNAIPELSCAAPAGAFYLFVKCAGVIGKQTPAGDFIGSDSDFVLYLIESAGVVVVAGSAYGVPSYFRMSIATGIGVIEEGCEKIGKAVSELV</sequence>
<evidence type="ECO:0000256" key="8">
    <source>
        <dbReference type="SAM" id="Phobius"/>
    </source>
</evidence>
<evidence type="ECO:0000313" key="12">
    <source>
        <dbReference type="Proteomes" id="UP000029590"/>
    </source>
</evidence>
<dbReference type="GO" id="GO:0030170">
    <property type="term" value="F:pyridoxal phosphate binding"/>
    <property type="evidence" value="ECO:0007669"/>
    <property type="project" value="InterPro"/>
</dbReference>